<name>A0A8S3J907_9BILA</name>
<dbReference type="AlphaFoldDB" id="A0A8S3J907"/>
<dbReference type="Proteomes" id="UP000676336">
    <property type="component" value="Unassembled WGS sequence"/>
</dbReference>
<proteinExistence type="predicted"/>
<accession>A0A8S3J907</accession>
<evidence type="ECO:0000313" key="2">
    <source>
        <dbReference type="Proteomes" id="UP000676336"/>
    </source>
</evidence>
<organism evidence="1 2">
    <name type="scientific">Rotaria magnacalcarata</name>
    <dbReference type="NCBI Taxonomy" id="392030"/>
    <lineage>
        <taxon>Eukaryota</taxon>
        <taxon>Metazoa</taxon>
        <taxon>Spiralia</taxon>
        <taxon>Gnathifera</taxon>
        <taxon>Rotifera</taxon>
        <taxon>Eurotatoria</taxon>
        <taxon>Bdelloidea</taxon>
        <taxon>Philodinida</taxon>
        <taxon>Philodinidae</taxon>
        <taxon>Rotaria</taxon>
    </lineage>
</organism>
<comment type="caution">
    <text evidence="1">The sequence shown here is derived from an EMBL/GenBank/DDBJ whole genome shotgun (WGS) entry which is preliminary data.</text>
</comment>
<reference evidence="1" key="1">
    <citation type="submission" date="2021-02" db="EMBL/GenBank/DDBJ databases">
        <authorList>
            <person name="Nowell W R."/>
        </authorList>
    </citation>
    <scope>NUCLEOTIDE SEQUENCE</scope>
</reference>
<evidence type="ECO:0000313" key="1">
    <source>
        <dbReference type="EMBL" id="CAF5213541.1"/>
    </source>
</evidence>
<feature type="non-terminal residue" evidence="1">
    <location>
        <position position="1"/>
    </location>
</feature>
<gene>
    <name evidence="1" type="ORF">SMN809_LOCUS79062</name>
</gene>
<dbReference type="EMBL" id="CAJOBI010341503">
    <property type="protein sequence ID" value="CAF5213541.1"/>
    <property type="molecule type" value="Genomic_DNA"/>
</dbReference>
<sequence>THVTVQIVSNELMALTETMIGNIFGSDTLETVGPLTALPYQQPVESEIFTATTVHVMHDDRRSMTVGCASRITPRNS</sequence>
<protein>
    <submittedName>
        <fullName evidence="1">Uncharacterized protein</fullName>
    </submittedName>
</protein>